<evidence type="ECO:0000256" key="1">
    <source>
        <dbReference type="ARBA" id="ARBA00004903"/>
    </source>
</evidence>
<dbReference type="GO" id="GO:0046452">
    <property type="term" value="P:dihydrofolate metabolic process"/>
    <property type="evidence" value="ECO:0007669"/>
    <property type="project" value="TreeGrafter"/>
</dbReference>
<evidence type="ECO:0000313" key="9">
    <source>
        <dbReference type="Proteomes" id="UP000017052"/>
    </source>
</evidence>
<dbReference type="GO" id="GO:0046654">
    <property type="term" value="P:tetrahydrofolate biosynthetic process"/>
    <property type="evidence" value="ECO:0007669"/>
    <property type="project" value="UniProtKB-UniPathway"/>
</dbReference>
<feature type="domain" description="DHFR" evidence="7">
    <location>
        <begin position="13"/>
        <end position="189"/>
    </location>
</feature>
<organism evidence="8 9">
    <name type="scientific">Propionibacterium acidifaciens F0233</name>
    <dbReference type="NCBI Taxonomy" id="553198"/>
    <lineage>
        <taxon>Bacteria</taxon>
        <taxon>Bacillati</taxon>
        <taxon>Actinomycetota</taxon>
        <taxon>Actinomycetes</taxon>
        <taxon>Propionibacteriales</taxon>
        <taxon>Propionibacteriaceae</taxon>
        <taxon>Propionibacterium</taxon>
    </lineage>
</organism>
<dbReference type="PRINTS" id="PR00070">
    <property type="entry name" value="DHFR"/>
</dbReference>
<evidence type="ECO:0000256" key="2">
    <source>
        <dbReference type="ARBA" id="ARBA00009539"/>
    </source>
</evidence>
<gene>
    <name evidence="8" type="primary">folA</name>
    <name evidence="8" type="ORF">HMPREF0682_0451</name>
</gene>
<dbReference type="PANTHER" id="PTHR48069:SF3">
    <property type="entry name" value="DIHYDROFOLATE REDUCTASE"/>
    <property type="match status" value="1"/>
</dbReference>
<accession>U2QM96</accession>
<evidence type="ECO:0000256" key="5">
    <source>
        <dbReference type="ARBA" id="ARBA00022857"/>
    </source>
</evidence>
<dbReference type="SUPFAM" id="SSF53597">
    <property type="entry name" value="Dihydrofolate reductase-like"/>
    <property type="match status" value="1"/>
</dbReference>
<dbReference type="InterPro" id="IPR024072">
    <property type="entry name" value="DHFR-like_dom_sf"/>
</dbReference>
<evidence type="ECO:0000256" key="4">
    <source>
        <dbReference type="ARBA" id="ARBA00022563"/>
    </source>
</evidence>
<dbReference type="CDD" id="cd00209">
    <property type="entry name" value="DHFR"/>
    <property type="match status" value="1"/>
</dbReference>
<comment type="pathway">
    <text evidence="1">Cofactor biosynthesis; tetrahydrofolate biosynthesis; 5,6,7,8-tetrahydrofolate from 7,8-dihydrofolate: step 1/1.</text>
</comment>
<dbReference type="Proteomes" id="UP000017052">
    <property type="component" value="Unassembled WGS sequence"/>
</dbReference>
<dbReference type="GO" id="GO:0005829">
    <property type="term" value="C:cytosol"/>
    <property type="evidence" value="ECO:0007669"/>
    <property type="project" value="TreeGrafter"/>
</dbReference>
<dbReference type="Gene3D" id="3.40.430.10">
    <property type="entry name" value="Dihydrofolate Reductase, subunit A"/>
    <property type="match status" value="1"/>
</dbReference>
<comment type="caution">
    <text evidence="8">The sequence shown here is derived from an EMBL/GenBank/DDBJ whole genome shotgun (WGS) entry which is preliminary data.</text>
</comment>
<proteinExistence type="inferred from homology"/>
<dbReference type="GO" id="GO:0004146">
    <property type="term" value="F:dihydrofolate reductase activity"/>
    <property type="evidence" value="ECO:0007669"/>
    <property type="project" value="UniProtKB-EC"/>
</dbReference>
<dbReference type="Pfam" id="PF00186">
    <property type="entry name" value="DHFR_1"/>
    <property type="match status" value="1"/>
</dbReference>
<keyword evidence="4" id="KW-0554">One-carbon metabolism</keyword>
<keyword evidence="5" id="KW-0521">NADP</keyword>
<dbReference type="InterPro" id="IPR012259">
    <property type="entry name" value="DHFR"/>
</dbReference>
<name>U2QM96_9ACTN</name>
<dbReference type="GO" id="GO:0006730">
    <property type="term" value="P:one-carbon metabolic process"/>
    <property type="evidence" value="ECO:0007669"/>
    <property type="project" value="UniProtKB-KW"/>
</dbReference>
<comment type="similarity">
    <text evidence="2">Belongs to the dihydrofolate reductase family.</text>
</comment>
<keyword evidence="6 8" id="KW-0560">Oxidoreductase</keyword>
<evidence type="ECO:0000256" key="6">
    <source>
        <dbReference type="ARBA" id="ARBA00023002"/>
    </source>
</evidence>
<dbReference type="RefSeq" id="WP_021797370.1">
    <property type="nucleotide sequence ID" value="NZ_ACVN02000157.1"/>
</dbReference>
<protein>
    <recommendedName>
        <fullName evidence="3">dihydrofolate reductase</fullName>
        <ecNumber evidence="3">1.5.1.3</ecNumber>
    </recommendedName>
</protein>
<sequence>MSGPSGGAGPAPRVIAIALVAANGVIGDGVDQPFRFREDWRRFKATTFGHPLILGHATHRTMGLLAGRTSIVISRDPASVRFPEDPPAGARGIAVASLDEALDVAAGLDREKVFICGGGEVYRAAMGRVDELDITAVHADAAGAVTFPPIDPARWRETERIVGERFDVVRYERIRPQAGGDDGLDGAKG</sequence>
<dbReference type="GO" id="GO:0046655">
    <property type="term" value="P:folic acid metabolic process"/>
    <property type="evidence" value="ECO:0007669"/>
    <property type="project" value="TreeGrafter"/>
</dbReference>
<keyword evidence="9" id="KW-1185">Reference proteome</keyword>
<evidence type="ECO:0000259" key="7">
    <source>
        <dbReference type="PROSITE" id="PS51330"/>
    </source>
</evidence>
<dbReference type="GeneID" id="95358920"/>
<reference evidence="8" key="1">
    <citation type="submission" date="2013-08" db="EMBL/GenBank/DDBJ databases">
        <authorList>
            <person name="Durkin A.S."/>
            <person name="Haft D.R."/>
            <person name="McCorrison J."/>
            <person name="Torralba M."/>
            <person name="Gillis M."/>
            <person name="Haft D.H."/>
            <person name="Methe B."/>
            <person name="Sutton G."/>
            <person name="Nelson K.E."/>
        </authorList>
    </citation>
    <scope>NUCLEOTIDE SEQUENCE [LARGE SCALE GENOMIC DNA]</scope>
    <source>
        <strain evidence="8">F0233</strain>
    </source>
</reference>
<evidence type="ECO:0000313" key="8">
    <source>
        <dbReference type="EMBL" id="ERK57344.1"/>
    </source>
</evidence>
<dbReference type="GO" id="GO:0050661">
    <property type="term" value="F:NADP binding"/>
    <property type="evidence" value="ECO:0007669"/>
    <property type="project" value="InterPro"/>
</dbReference>
<dbReference type="EMBL" id="ACVN02000157">
    <property type="protein sequence ID" value="ERK57344.1"/>
    <property type="molecule type" value="Genomic_DNA"/>
</dbReference>
<dbReference type="EC" id="1.5.1.3" evidence="3"/>
<dbReference type="PROSITE" id="PS51330">
    <property type="entry name" value="DHFR_2"/>
    <property type="match status" value="1"/>
</dbReference>
<dbReference type="PANTHER" id="PTHR48069">
    <property type="entry name" value="DIHYDROFOLATE REDUCTASE"/>
    <property type="match status" value="1"/>
</dbReference>
<dbReference type="InterPro" id="IPR001796">
    <property type="entry name" value="DHFR_dom"/>
</dbReference>
<dbReference type="AlphaFoldDB" id="U2QM96"/>
<dbReference type="OrthoDB" id="9804315at2"/>
<dbReference type="UniPathway" id="UPA00077">
    <property type="reaction ID" value="UER00158"/>
</dbReference>
<evidence type="ECO:0000256" key="3">
    <source>
        <dbReference type="ARBA" id="ARBA00012856"/>
    </source>
</evidence>